<gene>
    <name evidence="12" type="ORF">JXQ802_LOCUS49555</name>
    <name evidence="11" type="ORF">PYM288_LOCUS33447</name>
</gene>
<dbReference type="PANTHER" id="PTHR46481:SF10">
    <property type="entry name" value="ZINC FINGER BED DOMAIN-CONTAINING PROTEIN 39"/>
    <property type="match status" value="1"/>
</dbReference>
<dbReference type="Gene3D" id="1.10.10.1070">
    <property type="entry name" value="Zinc finger, BED domain-containing"/>
    <property type="match status" value="1"/>
</dbReference>
<dbReference type="GO" id="GO:0003677">
    <property type="term" value="F:DNA binding"/>
    <property type="evidence" value="ECO:0007669"/>
    <property type="project" value="UniProtKB-KW"/>
</dbReference>
<comment type="subcellular location">
    <subcellularLocation>
        <location evidence="1">Nucleus</location>
    </subcellularLocation>
</comment>
<evidence type="ECO:0000259" key="10">
    <source>
        <dbReference type="PROSITE" id="PS50808"/>
    </source>
</evidence>
<feature type="domain" description="BED-type" evidence="10">
    <location>
        <begin position="29"/>
        <end position="85"/>
    </location>
</feature>
<keyword evidence="7" id="KW-0804">Transcription</keyword>
<keyword evidence="4" id="KW-0862">Zinc</keyword>
<proteinExistence type="predicted"/>
<dbReference type="SMART" id="SM00614">
    <property type="entry name" value="ZnF_BED"/>
    <property type="match status" value="1"/>
</dbReference>
<dbReference type="GO" id="GO:0005634">
    <property type="term" value="C:nucleus"/>
    <property type="evidence" value="ECO:0007669"/>
    <property type="project" value="UniProtKB-SubCell"/>
</dbReference>
<evidence type="ECO:0000256" key="2">
    <source>
        <dbReference type="ARBA" id="ARBA00022723"/>
    </source>
</evidence>
<reference evidence="11" key="1">
    <citation type="submission" date="2021-02" db="EMBL/GenBank/DDBJ databases">
        <authorList>
            <person name="Nowell W R."/>
        </authorList>
    </citation>
    <scope>NUCLEOTIDE SEQUENCE</scope>
</reference>
<keyword evidence="2" id="KW-0479">Metal-binding</keyword>
<evidence type="ECO:0000256" key="4">
    <source>
        <dbReference type="ARBA" id="ARBA00022833"/>
    </source>
</evidence>
<dbReference type="SUPFAM" id="SSF140996">
    <property type="entry name" value="Hermes dimerisation domain"/>
    <property type="match status" value="1"/>
</dbReference>
<dbReference type="GO" id="GO:0046983">
    <property type="term" value="F:protein dimerization activity"/>
    <property type="evidence" value="ECO:0007669"/>
    <property type="project" value="InterPro"/>
</dbReference>
<dbReference type="Proteomes" id="UP000663854">
    <property type="component" value="Unassembled WGS sequence"/>
</dbReference>
<dbReference type="InterPro" id="IPR052035">
    <property type="entry name" value="ZnF_BED_domain_contain"/>
</dbReference>
<evidence type="ECO:0000313" key="11">
    <source>
        <dbReference type="EMBL" id="CAF1372805.1"/>
    </source>
</evidence>
<keyword evidence="14" id="KW-1185">Reference proteome</keyword>
<evidence type="ECO:0000256" key="8">
    <source>
        <dbReference type="ARBA" id="ARBA00023242"/>
    </source>
</evidence>
<dbReference type="InterPro" id="IPR012337">
    <property type="entry name" value="RNaseH-like_sf"/>
</dbReference>
<evidence type="ECO:0000256" key="5">
    <source>
        <dbReference type="ARBA" id="ARBA00023015"/>
    </source>
</evidence>
<evidence type="ECO:0000313" key="14">
    <source>
        <dbReference type="Proteomes" id="UP000663870"/>
    </source>
</evidence>
<protein>
    <recommendedName>
        <fullName evidence="10">BED-type domain-containing protein</fullName>
    </recommendedName>
</protein>
<evidence type="ECO:0000256" key="7">
    <source>
        <dbReference type="ARBA" id="ARBA00023163"/>
    </source>
</evidence>
<evidence type="ECO:0000256" key="3">
    <source>
        <dbReference type="ARBA" id="ARBA00022771"/>
    </source>
</evidence>
<dbReference type="Pfam" id="PF05699">
    <property type="entry name" value="Dimer_Tnp_hAT"/>
    <property type="match status" value="1"/>
</dbReference>
<keyword evidence="3 9" id="KW-0863">Zinc-finger</keyword>
<evidence type="ECO:0000256" key="1">
    <source>
        <dbReference type="ARBA" id="ARBA00004123"/>
    </source>
</evidence>
<dbReference type="EMBL" id="CAJNOL010005977">
    <property type="protein sequence ID" value="CAF1612445.1"/>
    <property type="molecule type" value="Genomic_DNA"/>
</dbReference>
<accession>A0A815J088</accession>
<organism evidence="11 13">
    <name type="scientific">Rotaria sordida</name>
    <dbReference type="NCBI Taxonomy" id="392033"/>
    <lineage>
        <taxon>Eukaryota</taxon>
        <taxon>Metazoa</taxon>
        <taxon>Spiralia</taxon>
        <taxon>Gnathifera</taxon>
        <taxon>Rotifera</taxon>
        <taxon>Eurotatoria</taxon>
        <taxon>Bdelloidea</taxon>
        <taxon>Philodinida</taxon>
        <taxon>Philodinidae</taxon>
        <taxon>Rotaria</taxon>
    </lineage>
</organism>
<keyword evidence="6" id="KW-0238">DNA-binding</keyword>
<evidence type="ECO:0000313" key="13">
    <source>
        <dbReference type="Proteomes" id="UP000663854"/>
    </source>
</evidence>
<dbReference type="EMBL" id="CAJNOH010004539">
    <property type="protein sequence ID" value="CAF1372805.1"/>
    <property type="molecule type" value="Genomic_DNA"/>
</dbReference>
<dbReference type="PANTHER" id="PTHR46481">
    <property type="entry name" value="ZINC FINGER BED DOMAIN-CONTAINING PROTEIN 4"/>
    <property type="match status" value="1"/>
</dbReference>
<dbReference type="AlphaFoldDB" id="A0A815J088"/>
<dbReference type="InterPro" id="IPR008906">
    <property type="entry name" value="HATC_C_dom"/>
</dbReference>
<sequence length="654" mass="75464">MLDGLLKKEDIPELIKNDDISVIFVKPTTASSIVWQKFSHIYVDNKKQNFVSCDTCKDILHHKSIDGTSSMKKHLRSCESNSKNNNNKSLSINEYFAFRKTRSIPPRSKNKVLNATVELVAMDNRAFELIAGDGFINFTQTIFDAGQLLNSQNIDVSNLLRHPTTVSVSFCGISLHFLNEELQLYVFILGCYPYDRDNQNANQIRQFVDAKLLEYDLILDNNKFVVTDNENKMKSCFKESCTRIGCSIHYMNKQLEHCFTSDTVEKIPVNCDLVQEMFDYIRKIVSHMRRIHKQSKLPRKLQSYSDTRFTGASHTMNVFLTVFDDLADILDRTFLDDYTLIDKDLLEYVCSFLAPFEEVIEELSCDKKPTIYKVLPLRQYLINQCKIHPDDHDGIHQIKTFISTRFQDVWVLQDIHYITTLLHPSFKNFDVNPNLQDKAINLVKNEIIKRQPSTPTTYCTTTTTTVTTIELDTQSASSTSVLSKCFDLPKNDLKLSLNPYQELDEYMHLNVQINEADDILLFWLTQKSKFPTLFSIVRDYYAAPASNTTVERLFSSSKYTVSDKRTSLGAEKINKLLFLKKNPMLLKAFDKKCVIEATATDTKRKITDPDKKSTDVSLQNQKQFRTSTTAKKLKKDEEDDIVIWDDDVQDKEND</sequence>
<dbReference type="SUPFAM" id="SSF53098">
    <property type="entry name" value="Ribonuclease H-like"/>
    <property type="match status" value="1"/>
</dbReference>
<dbReference type="GO" id="GO:0008270">
    <property type="term" value="F:zinc ion binding"/>
    <property type="evidence" value="ECO:0007669"/>
    <property type="project" value="UniProtKB-KW"/>
</dbReference>
<dbReference type="Proteomes" id="UP000663870">
    <property type="component" value="Unassembled WGS sequence"/>
</dbReference>
<name>A0A815J088_9BILA</name>
<evidence type="ECO:0000256" key="6">
    <source>
        <dbReference type="ARBA" id="ARBA00023125"/>
    </source>
</evidence>
<comment type="caution">
    <text evidence="11">The sequence shown here is derived from an EMBL/GenBank/DDBJ whole genome shotgun (WGS) entry which is preliminary data.</text>
</comment>
<dbReference type="InterPro" id="IPR003656">
    <property type="entry name" value="Znf_BED"/>
</dbReference>
<keyword evidence="5" id="KW-0805">Transcription regulation</keyword>
<evidence type="ECO:0000313" key="12">
    <source>
        <dbReference type="EMBL" id="CAF1612445.1"/>
    </source>
</evidence>
<dbReference type="PROSITE" id="PS50808">
    <property type="entry name" value="ZF_BED"/>
    <property type="match status" value="1"/>
</dbReference>
<keyword evidence="8" id="KW-0539">Nucleus</keyword>
<evidence type="ECO:0000256" key="9">
    <source>
        <dbReference type="PROSITE-ProRule" id="PRU00027"/>
    </source>
</evidence>